<protein>
    <submittedName>
        <fullName evidence="1">(rape) hypothetical protein</fullName>
    </submittedName>
</protein>
<sequence>MSSTISTSLSSSRGAECNIGRILGKTACREQHVPSRRVKTLRTISKLRTRSVVTSTQV</sequence>
<evidence type="ECO:0000313" key="1">
    <source>
        <dbReference type="EMBL" id="CAF1764020.1"/>
    </source>
</evidence>
<dbReference type="AlphaFoldDB" id="A0A816J239"/>
<dbReference type="EMBL" id="HG994373">
    <property type="protein sequence ID" value="CAF1764020.1"/>
    <property type="molecule type" value="Genomic_DNA"/>
</dbReference>
<dbReference type="Proteomes" id="UP001295469">
    <property type="component" value="Chromosome C09"/>
</dbReference>
<proteinExistence type="predicted"/>
<name>A0A816J239_BRANA</name>
<organism evidence="1">
    <name type="scientific">Brassica napus</name>
    <name type="common">Rape</name>
    <dbReference type="NCBI Taxonomy" id="3708"/>
    <lineage>
        <taxon>Eukaryota</taxon>
        <taxon>Viridiplantae</taxon>
        <taxon>Streptophyta</taxon>
        <taxon>Embryophyta</taxon>
        <taxon>Tracheophyta</taxon>
        <taxon>Spermatophyta</taxon>
        <taxon>Magnoliopsida</taxon>
        <taxon>eudicotyledons</taxon>
        <taxon>Gunneridae</taxon>
        <taxon>Pentapetalae</taxon>
        <taxon>rosids</taxon>
        <taxon>malvids</taxon>
        <taxon>Brassicales</taxon>
        <taxon>Brassicaceae</taxon>
        <taxon>Brassiceae</taxon>
        <taxon>Brassica</taxon>
    </lineage>
</organism>
<accession>A0A816J239</accession>
<reference evidence="1" key="1">
    <citation type="submission" date="2021-01" db="EMBL/GenBank/DDBJ databases">
        <authorList>
            <consortium name="Genoscope - CEA"/>
            <person name="William W."/>
        </authorList>
    </citation>
    <scope>NUCLEOTIDE SEQUENCE</scope>
</reference>
<gene>
    <name evidence="1" type="ORF">DARMORV10_C09P47720.1</name>
</gene>